<comment type="similarity">
    <text evidence="8">Belongs to the TRAP transporter small permease family.</text>
</comment>
<organism evidence="11 12">
    <name type="scientific">Alkalicoccobacillus plakortidis</name>
    <dbReference type="NCBI Taxonomy" id="444060"/>
    <lineage>
        <taxon>Bacteria</taxon>
        <taxon>Bacillati</taxon>
        <taxon>Bacillota</taxon>
        <taxon>Bacilli</taxon>
        <taxon>Bacillales</taxon>
        <taxon>Bacillaceae</taxon>
        <taxon>Alkalicoccobacillus</taxon>
    </lineage>
</organism>
<feature type="domain" description="Tripartite ATP-independent periplasmic transporters DctQ component" evidence="10">
    <location>
        <begin position="24"/>
        <end position="80"/>
    </location>
</feature>
<comment type="subcellular location">
    <subcellularLocation>
        <location evidence="1">Cell inner membrane</location>
        <topology evidence="1">Multi-pass membrane protein</topology>
    </subcellularLocation>
</comment>
<dbReference type="InterPro" id="IPR007387">
    <property type="entry name" value="TRAP_DctQ"/>
</dbReference>
<evidence type="ECO:0000256" key="9">
    <source>
        <dbReference type="SAM" id="Phobius"/>
    </source>
</evidence>
<keyword evidence="3" id="KW-1003">Cell membrane</keyword>
<accession>A0ABT0XJR8</accession>
<evidence type="ECO:0000256" key="3">
    <source>
        <dbReference type="ARBA" id="ARBA00022475"/>
    </source>
</evidence>
<keyword evidence="4" id="KW-0997">Cell inner membrane</keyword>
<reference evidence="11" key="1">
    <citation type="submission" date="2022-06" db="EMBL/GenBank/DDBJ databases">
        <title>Alkalicoccobacillus porphyridii sp. nov., isolated from a marine red alga, Porphyridium purpureum and reclassification of Shouchella plakortidis and Shouchella gibsonii as Alkalicoccobacillus plakortidis comb. nov. and Alkalicoccobacillus gibsonii comb. nov.</title>
        <authorList>
            <person name="Kim K.H."/>
            <person name="Lee J.K."/>
            <person name="Han D.M."/>
            <person name="Baek J.H."/>
            <person name="Jeon C.O."/>
        </authorList>
    </citation>
    <scope>NUCLEOTIDE SEQUENCE</scope>
    <source>
        <strain evidence="11">DSM 19153</strain>
    </source>
</reference>
<name>A0ABT0XJR8_9BACI</name>
<keyword evidence="2" id="KW-0813">Transport</keyword>
<evidence type="ECO:0000256" key="8">
    <source>
        <dbReference type="ARBA" id="ARBA00038436"/>
    </source>
</evidence>
<evidence type="ECO:0000313" key="12">
    <source>
        <dbReference type="Proteomes" id="UP001203665"/>
    </source>
</evidence>
<dbReference type="PANTHER" id="PTHR35011">
    <property type="entry name" value="2,3-DIKETO-L-GULONATE TRAP TRANSPORTER SMALL PERMEASE PROTEIN YIAM"/>
    <property type="match status" value="1"/>
</dbReference>
<keyword evidence="7 9" id="KW-0472">Membrane</keyword>
<comment type="caution">
    <text evidence="11">The sequence shown here is derived from an EMBL/GenBank/DDBJ whole genome shotgun (WGS) entry which is preliminary data.</text>
</comment>
<keyword evidence="12" id="KW-1185">Reference proteome</keyword>
<gene>
    <name evidence="11" type="ORF">NDM98_11965</name>
</gene>
<evidence type="ECO:0000256" key="7">
    <source>
        <dbReference type="ARBA" id="ARBA00023136"/>
    </source>
</evidence>
<keyword evidence="5 9" id="KW-0812">Transmembrane</keyword>
<dbReference type="EMBL" id="JAMQJY010000001">
    <property type="protein sequence ID" value="MCM2676141.1"/>
    <property type="molecule type" value="Genomic_DNA"/>
</dbReference>
<evidence type="ECO:0000256" key="6">
    <source>
        <dbReference type="ARBA" id="ARBA00022989"/>
    </source>
</evidence>
<evidence type="ECO:0000256" key="1">
    <source>
        <dbReference type="ARBA" id="ARBA00004429"/>
    </source>
</evidence>
<keyword evidence="6 9" id="KW-1133">Transmembrane helix</keyword>
<evidence type="ECO:0000256" key="2">
    <source>
        <dbReference type="ARBA" id="ARBA00022448"/>
    </source>
</evidence>
<proteinExistence type="inferred from homology"/>
<dbReference type="InterPro" id="IPR055348">
    <property type="entry name" value="DctQ"/>
</dbReference>
<dbReference type="Pfam" id="PF04290">
    <property type="entry name" value="DctQ"/>
    <property type="match status" value="1"/>
</dbReference>
<evidence type="ECO:0000256" key="4">
    <source>
        <dbReference type="ARBA" id="ARBA00022519"/>
    </source>
</evidence>
<sequence length="86" mass="9787">MERIKNWIDRIIIGCSSVLVVFLVAGAIWQVFTRFVLQNPSVFTEEVLRFSLIWIGFLGASYAFGHREHLALTFLTSKLAGQKKSL</sequence>
<feature type="transmembrane region" description="Helical" evidence="9">
    <location>
        <begin position="12"/>
        <end position="32"/>
    </location>
</feature>
<dbReference type="Proteomes" id="UP001203665">
    <property type="component" value="Unassembled WGS sequence"/>
</dbReference>
<dbReference type="RefSeq" id="WP_251607867.1">
    <property type="nucleotide sequence ID" value="NZ_JAMQJY010000001.1"/>
</dbReference>
<evidence type="ECO:0000313" key="11">
    <source>
        <dbReference type="EMBL" id="MCM2676141.1"/>
    </source>
</evidence>
<feature type="transmembrane region" description="Helical" evidence="9">
    <location>
        <begin position="47"/>
        <end position="65"/>
    </location>
</feature>
<dbReference type="PANTHER" id="PTHR35011:SF2">
    <property type="entry name" value="2,3-DIKETO-L-GULONATE TRAP TRANSPORTER SMALL PERMEASE PROTEIN YIAM"/>
    <property type="match status" value="1"/>
</dbReference>
<evidence type="ECO:0000256" key="5">
    <source>
        <dbReference type="ARBA" id="ARBA00022692"/>
    </source>
</evidence>
<evidence type="ECO:0000259" key="10">
    <source>
        <dbReference type="Pfam" id="PF04290"/>
    </source>
</evidence>
<protein>
    <submittedName>
        <fullName evidence="11">TRAP transporter small permease subunit</fullName>
    </submittedName>
</protein>